<protein>
    <recommendedName>
        <fullName evidence="4">ShKT domain-containing protein</fullName>
    </recommendedName>
</protein>
<evidence type="ECO:0000256" key="1">
    <source>
        <dbReference type="PROSITE-ProRule" id="PRU01005"/>
    </source>
</evidence>
<evidence type="ECO:0000313" key="6">
    <source>
        <dbReference type="Proteomes" id="UP000024635"/>
    </source>
</evidence>
<dbReference type="SMART" id="SM00254">
    <property type="entry name" value="ShKT"/>
    <property type="match status" value="2"/>
</dbReference>
<evidence type="ECO:0000256" key="3">
    <source>
        <dbReference type="SAM" id="SignalP"/>
    </source>
</evidence>
<dbReference type="PANTHER" id="PTHR21724:SF109">
    <property type="entry name" value="SHKT DOMAIN-CONTAINING PROTEIN"/>
    <property type="match status" value="1"/>
</dbReference>
<feature type="domain" description="ShKT" evidence="4">
    <location>
        <begin position="80"/>
        <end position="115"/>
    </location>
</feature>
<accession>A0A016WBK6</accession>
<dbReference type="EMBL" id="JARK01000438">
    <property type="protein sequence ID" value="EYC36986.1"/>
    <property type="molecule type" value="Genomic_DNA"/>
</dbReference>
<comment type="caution">
    <text evidence="1">Lacks conserved residue(s) required for the propagation of feature annotation.</text>
</comment>
<dbReference type="Proteomes" id="UP000024635">
    <property type="component" value="Unassembled WGS sequence"/>
</dbReference>
<evidence type="ECO:0000313" key="5">
    <source>
        <dbReference type="EMBL" id="EYC36986.1"/>
    </source>
</evidence>
<name>A0A016WBK6_9BILA</name>
<dbReference type="Gene3D" id="1.10.10.1940">
    <property type="match status" value="2"/>
</dbReference>
<dbReference type="InterPro" id="IPR003582">
    <property type="entry name" value="ShKT_dom"/>
</dbReference>
<reference evidence="6" key="1">
    <citation type="journal article" date="2015" name="Nat. Genet.">
        <title>The genome and transcriptome of the zoonotic hookworm Ancylostoma ceylanicum identify infection-specific gene families.</title>
        <authorList>
            <person name="Schwarz E.M."/>
            <person name="Hu Y."/>
            <person name="Antoshechkin I."/>
            <person name="Miller M.M."/>
            <person name="Sternberg P.W."/>
            <person name="Aroian R.V."/>
        </authorList>
    </citation>
    <scope>NUCLEOTIDE SEQUENCE</scope>
    <source>
        <strain evidence="6">HY135</strain>
    </source>
</reference>
<dbReference type="AlphaFoldDB" id="A0A016WBK6"/>
<feature type="chain" id="PRO_5001490461" description="ShKT domain-containing protein" evidence="3">
    <location>
        <begin position="32"/>
        <end position="161"/>
    </location>
</feature>
<dbReference type="PROSITE" id="PS51670">
    <property type="entry name" value="SHKT"/>
    <property type="match status" value="2"/>
</dbReference>
<dbReference type="PANTHER" id="PTHR21724">
    <property type="entry name" value="SHKT DOMAIN-CONTAINING PROTEIN"/>
    <property type="match status" value="1"/>
</dbReference>
<gene>
    <name evidence="5" type="primary">Acey_s0838.g2612</name>
    <name evidence="5" type="ORF">Y032_0838g2612</name>
</gene>
<organism evidence="5 6">
    <name type="scientific">Ancylostoma ceylanicum</name>
    <dbReference type="NCBI Taxonomy" id="53326"/>
    <lineage>
        <taxon>Eukaryota</taxon>
        <taxon>Metazoa</taxon>
        <taxon>Ecdysozoa</taxon>
        <taxon>Nematoda</taxon>
        <taxon>Chromadorea</taxon>
        <taxon>Rhabditida</taxon>
        <taxon>Rhabditina</taxon>
        <taxon>Rhabditomorpha</taxon>
        <taxon>Strongyloidea</taxon>
        <taxon>Ancylostomatidae</taxon>
        <taxon>Ancylostomatinae</taxon>
        <taxon>Ancylostoma</taxon>
    </lineage>
</organism>
<dbReference type="OrthoDB" id="5868598at2759"/>
<proteinExistence type="predicted"/>
<sequence length="161" mass="17427">MESGLISHSVAEKIMMRLIFLFVLFVWLGSGDVVSNPADSTISTTTGVTSATGTVQSTSTESTSTSAPTSSSGTTTNADCQDDPNVNCEKLKPQCADHRYNDLTNKYCARTCNRCAGPALPTYNDAADNCEAWDRNGFCNSTFYPPEHKKKYCEKTCGFCT</sequence>
<keyword evidence="3" id="KW-0732">Signal</keyword>
<feature type="compositionally biased region" description="Low complexity" evidence="2">
    <location>
        <begin position="40"/>
        <end position="76"/>
    </location>
</feature>
<feature type="signal peptide" evidence="3">
    <location>
        <begin position="1"/>
        <end position="31"/>
    </location>
</feature>
<comment type="caution">
    <text evidence="5">The sequence shown here is derived from an EMBL/GenBank/DDBJ whole genome shotgun (WGS) entry which is preliminary data.</text>
</comment>
<keyword evidence="6" id="KW-1185">Reference proteome</keyword>
<evidence type="ECO:0000256" key="2">
    <source>
        <dbReference type="SAM" id="MobiDB-lite"/>
    </source>
</evidence>
<evidence type="ECO:0000259" key="4">
    <source>
        <dbReference type="PROSITE" id="PS51670"/>
    </source>
</evidence>
<dbReference type="Pfam" id="PF01549">
    <property type="entry name" value="ShK"/>
    <property type="match status" value="2"/>
</dbReference>
<feature type="region of interest" description="Disordered" evidence="2">
    <location>
        <begin position="38"/>
        <end position="79"/>
    </location>
</feature>
<feature type="domain" description="ShKT" evidence="4">
    <location>
        <begin position="121"/>
        <end position="160"/>
    </location>
</feature>